<sequence length="452" mass="51308">MVVIYDALPAHFSSTFTRCYLLKGCVLMKDTLRKEILLQSGPHYVYHSPLSDSAKFGENEVWKSRTPNPYKRYQFPGRDQTNDKFNVLIDHIWNIPKYTNNNEEFIVKIKKGIICALYNFVSTDNQGVPILTKASPSGKGYTNFVLLSGPHKGVFTNFSDLCMAKEGIQNPRYKGFYTREEADKALELNSIDPEIINNALNPEPEIVIINSGFTKSPKSYKDTIIHLPMDLEFKTFLGIQKFLFKCHQESQKSPAYPRLYIKAHPYFNQRFGCTKSSPMCHPPKTVPTIYVWRALKMIVLARVSRGEIVVVGVPKSVTEKVSSLLATWKAIPNQEIVEPKLMETMHSSHSQATLLPFSETSKPSPLRVFLPLFIGIVEEMDTVKNLGASVNNDFDLKIGASRVLESVHLSNNIVINGMCLTVMEFDLKDSNFTMGLVPKMLREDIVVRWRGR</sequence>
<evidence type="ECO:0000313" key="5">
    <source>
        <dbReference type="Proteomes" id="UP001603857"/>
    </source>
</evidence>
<keyword evidence="1" id="KW-0677">Repeat</keyword>
<evidence type="ECO:0000256" key="1">
    <source>
        <dbReference type="ARBA" id="ARBA00022737"/>
    </source>
</evidence>
<protein>
    <recommendedName>
        <fullName evidence="3">Lumazine-binding domain-containing protein</fullName>
    </recommendedName>
</protein>
<dbReference type="PANTHER" id="PTHR21098:SF0">
    <property type="entry name" value="RIBOFLAVIN SYNTHASE"/>
    <property type="match status" value="1"/>
</dbReference>
<dbReference type="InterPro" id="IPR026017">
    <property type="entry name" value="Lumazine-bd_dom"/>
</dbReference>
<dbReference type="InterPro" id="IPR017938">
    <property type="entry name" value="Riboflavin_synthase-like_b-brl"/>
</dbReference>
<evidence type="ECO:0000256" key="2">
    <source>
        <dbReference type="PROSITE-ProRule" id="PRU00524"/>
    </source>
</evidence>
<dbReference type="EMBL" id="JBGMDY010000008">
    <property type="protein sequence ID" value="KAL2324704.1"/>
    <property type="molecule type" value="Genomic_DNA"/>
</dbReference>
<dbReference type="PANTHER" id="PTHR21098">
    <property type="entry name" value="RIBOFLAVIN SYNTHASE ALPHA CHAIN"/>
    <property type="match status" value="1"/>
</dbReference>
<feature type="repeat" description="Lumazine-binding" evidence="2">
    <location>
        <begin position="372"/>
        <end position="452"/>
    </location>
</feature>
<reference evidence="4 5" key="1">
    <citation type="submission" date="2024-08" db="EMBL/GenBank/DDBJ databases">
        <title>Insights into the chromosomal genome structure of Flemingia macrophylla.</title>
        <authorList>
            <person name="Ding Y."/>
            <person name="Zhao Y."/>
            <person name="Bi W."/>
            <person name="Wu M."/>
            <person name="Zhao G."/>
            <person name="Gong Y."/>
            <person name="Li W."/>
            <person name="Zhang P."/>
        </authorList>
    </citation>
    <scope>NUCLEOTIDE SEQUENCE [LARGE SCALE GENOMIC DNA]</scope>
    <source>
        <strain evidence="4">DYQJB</strain>
        <tissue evidence="4">Leaf</tissue>
    </source>
</reference>
<dbReference type="AlphaFoldDB" id="A0ABD1LME6"/>
<dbReference type="Proteomes" id="UP001603857">
    <property type="component" value="Unassembled WGS sequence"/>
</dbReference>
<dbReference type="Pfam" id="PF00677">
    <property type="entry name" value="Lum_binding"/>
    <property type="match status" value="1"/>
</dbReference>
<keyword evidence="5" id="KW-1185">Reference proteome</keyword>
<proteinExistence type="predicted"/>
<dbReference type="PROSITE" id="PS51177">
    <property type="entry name" value="LUMAZINE_BIND"/>
    <property type="match status" value="1"/>
</dbReference>
<name>A0ABD1LME6_9FABA</name>
<dbReference type="SUPFAM" id="SSF63380">
    <property type="entry name" value="Riboflavin synthase domain-like"/>
    <property type="match status" value="1"/>
</dbReference>
<organism evidence="4 5">
    <name type="scientific">Flemingia macrophylla</name>
    <dbReference type="NCBI Taxonomy" id="520843"/>
    <lineage>
        <taxon>Eukaryota</taxon>
        <taxon>Viridiplantae</taxon>
        <taxon>Streptophyta</taxon>
        <taxon>Embryophyta</taxon>
        <taxon>Tracheophyta</taxon>
        <taxon>Spermatophyta</taxon>
        <taxon>Magnoliopsida</taxon>
        <taxon>eudicotyledons</taxon>
        <taxon>Gunneridae</taxon>
        <taxon>Pentapetalae</taxon>
        <taxon>rosids</taxon>
        <taxon>fabids</taxon>
        <taxon>Fabales</taxon>
        <taxon>Fabaceae</taxon>
        <taxon>Papilionoideae</taxon>
        <taxon>50 kb inversion clade</taxon>
        <taxon>NPAAA clade</taxon>
        <taxon>indigoferoid/millettioid clade</taxon>
        <taxon>Phaseoleae</taxon>
        <taxon>Flemingia</taxon>
    </lineage>
</organism>
<dbReference type="Pfam" id="PF01693">
    <property type="entry name" value="Cauli_VI"/>
    <property type="match status" value="1"/>
</dbReference>
<dbReference type="Gene3D" id="2.40.30.20">
    <property type="match status" value="1"/>
</dbReference>
<accession>A0ABD1LME6</accession>
<dbReference type="InterPro" id="IPR023366">
    <property type="entry name" value="ATP_synth_asu-like_sf"/>
</dbReference>
<comment type="caution">
    <text evidence="4">The sequence shown here is derived from an EMBL/GenBank/DDBJ whole genome shotgun (WGS) entry which is preliminary data.</text>
</comment>
<feature type="domain" description="Lumazine-binding" evidence="3">
    <location>
        <begin position="372"/>
        <end position="452"/>
    </location>
</feature>
<evidence type="ECO:0000313" key="4">
    <source>
        <dbReference type="EMBL" id="KAL2324704.1"/>
    </source>
</evidence>
<dbReference type="InterPro" id="IPR001783">
    <property type="entry name" value="Lumazine-bd"/>
</dbReference>
<dbReference type="InterPro" id="IPR011320">
    <property type="entry name" value="RNase_H1_N"/>
</dbReference>
<evidence type="ECO:0000259" key="3">
    <source>
        <dbReference type="PROSITE" id="PS51177"/>
    </source>
</evidence>
<gene>
    <name evidence="4" type="ORF">Fmac_023762</name>
</gene>